<dbReference type="InterPro" id="IPR018060">
    <property type="entry name" value="HTH_AraC"/>
</dbReference>
<dbReference type="Pfam" id="PF00072">
    <property type="entry name" value="Response_reg"/>
    <property type="match status" value="1"/>
</dbReference>
<keyword evidence="4" id="KW-0804">Transcription</keyword>
<proteinExistence type="predicted"/>
<dbReference type="InterPro" id="IPR018062">
    <property type="entry name" value="HTH_AraC-typ_CS"/>
</dbReference>
<dbReference type="GO" id="GO:0043565">
    <property type="term" value="F:sequence-specific DNA binding"/>
    <property type="evidence" value="ECO:0007669"/>
    <property type="project" value="InterPro"/>
</dbReference>
<reference evidence="9 10" key="1">
    <citation type="submission" date="2018-08" db="EMBL/GenBank/DDBJ databases">
        <title>A genome reference for cultivated species of the human gut microbiota.</title>
        <authorList>
            <person name="Zou Y."/>
            <person name="Xue W."/>
            <person name="Luo G."/>
        </authorList>
    </citation>
    <scope>NUCLEOTIDE SEQUENCE [LARGE SCALE GENOMIC DNA]</scope>
    <source>
        <strain evidence="9 10">AF26-4BH</strain>
    </source>
</reference>
<evidence type="ECO:0000256" key="6">
    <source>
        <dbReference type="PROSITE-ProRule" id="PRU00169"/>
    </source>
</evidence>
<evidence type="ECO:0000259" key="7">
    <source>
        <dbReference type="PROSITE" id="PS01124"/>
    </source>
</evidence>
<protein>
    <recommendedName>
        <fullName evidence="1">Stage 0 sporulation protein A homolog</fullName>
    </recommendedName>
</protein>
<feature type="domain" description="Response regulatory" evidence="8">
    <location>
        <begin position="3"/>
        <end position="120"/>
    </location>
</feature>
<feature type="domain" description="HTH araC/xylS-type" evidence="7">
    <location>
        <begin position="362"/>
        <end position="460"/>
    </location>
</feature>
<comment type="function">
    <text evidence="5">May play the central regulatory role in sporulation. It may be an element of the effector pathway responsible for the activation of sporulation genes in response to nutritional stress. Spo0A may act in concert with spo0H (a sigma factor) to control the expression of some genes that are critical to the sporulation process.</text>
</comment>
<dbReference type="InterPro" id="IPR001789">
    <property type="entry name" value="Sig_transdc_resp-reg_receiver"/>
</dbReference>
<evidence type="ECO:0000259" key="8">
    <source>
        <dbReference type="PROSITE" id="PS50110"/>
    </source>
</evidence>
<evidence type="ECO:0000313" key="9">
    <source>
        <dbReference type="EMBL" id="RGE74634.1"/>
    </source>
</evidence>
<keyword evidence="2" id="KW-0805">Transcription regulation</keyword>
<accession>A0A3E3J5N5</accession>
<evidence type="ECO:0000256" key="1">
    <source>
        <dbReference type="ARBA" id="ARBA00018672"/>
    </source>
</evidence>
<keyword evidence="3 9" id="KW-0238">DNA-binding</keyword>
<sequence length="466" mass="54201">MLKILIIDDDALTRKGIRMLMPWASHNMEIVGEASNGKLALDFLHENEADLALVDLDMPVMNGITFIQKASELYPQLNYVVLTIHTEFEYIQNVLRLGAIDYIAKTRFDQENFDGILDRINSSIAKKNALLQSIPSFKWKESKILYPYIYVLITIESENDEQIFNFWELNGLSGRTDIFELMSGIWVFTDDRKTFLFPDPFTNTTLLCISDVAEMTFAELGKLLRTYVRGPFFYDYQPLKQINYKRAYELMEEEFLADEATLDRLKQDWISLNWIHENELFNKIKIDLKSSKLKLSQLYHLLLSLETVWNAAYGGLTGHTLSLPAAFHHWSEVEEWLSQLYEKVNLFSTSSKYSEDVTKNILLAKQYVDTHFNAPIDTTEVARNAHMSYGYFSRCFHDIIGMSFSDYCIQIRIRKAKDYLLNTGYSIQQIADDVGYNDEKYFSRLFKKITGISPTEYRKNGKESSE</sequence>
<keyword evidence="6" id="KW-0597">Phosphoprotein</keyword>
<dbReference type="PANTHER" id="PTHR43280:SF28">
    <property type="entry name" value="HTH-TYPE TRANSCRIPTIONAL ACTIVATOR RHAS"/>
    <property type="match status" value="1"/>
</dbReference>
<dbReference type="SUPFAM" id="SSF52172">
    <property type="entry name" value="CheY-like"/>
    <property type="match status" value="1"/>
</dbReference>
<organism evidence="9 10">
    <name type="scientific">Eisenbergiella massiliensis</name>
    <dbReference type="NCBI Taxonomy" id="1720294"/>
    <lineage>
        <taxon>Bacteria</taxon>
        <taxon>Bacillati</taxon>
        <taxon>Bacillota</taxon>
        <taxon>Clostridia</taxon>
        <taxon>Lachnospirales</taxon>
        <taxon>Lachnospiraceae</taxon>
        <taxon>Eisenbergiella</taxon>
    </lineage>
</organism>
<dbReference type="PROSITE" id="PS01124">
    <property type="entry name" value="HTH_ARAC_FAMILY_2"/>
    <property type="match status" value="1"/>
</dbReference>
<dbReference type="PRINTS" id="PR00032">
    <property type="entry name" value="HTHARAC"/>
</dbReference>
<comment type="caution">
    <text evidence="9">The sequence shown here is derived from an EMBL/GenBank/DDBJ whole genome shotgun (WGS) entry which is preliminary data.</text>
</comment>
<dbReference type="Pfam" id="PF12833">
    <property type="entry name" value="HTH_18"/>
    <property type="match status" value="1"/>
</dbReference>
<evidence type="ECO:0000256" key="3">
    <source>
        <dbReference type="ARBA" id="ARBA00023125"/>
    </source>
</evidence>
<dbReference type="SMART" id="SM00448">
    <property type="entry name" value="REC"/>
    <property type="match status" value="1"/>
</dbReference>
<dbReference type="Gene3D" id="3.40.50.2300">
    <property type="match status" value="1"/>
</dbReference>
<dbReference type="PROSITE" id="PS50110">
    <property type="entry name" value="RESPONSE_REGULATORY"/>
    <property type="match status" value="1"/>
</dbReference>
<gene>
    <name evidence="9" type="ORF">DWY69_01355</name>
</gene>
<dbReference type="PROSITE" id="PS00041">
    <property type="entry name" value="HTH_ARAC_FAMILY_1"/>
    <property type="match status" value="1"/>
</dbReference>
<dbReference type="InterPro" id="IPR011006">
    <property type="entry name" value="CheY-like_superfamily"/>
</dbReference>
<evidence type="ECO:0000256" key="4">
    <source>
        <dbReference type="ARBA" id="ARBA00023163"/>
    </source>
</evidence>
<dbReference type="AlphaFoldDB" id="A0A3E3J5N5"/>
<dbReference type="RefSeq" id="WP_025489150.1">
    <property type="nucleotide sequence ID" value="NZ_JBKVAZ010000015.1"/>
</dbReference>
<evidence type="ECO:0000313" key="10">
    <source>
        <dbReference type="Proteomes" id="UP000261166"/>
    </source>
</evidence>
<dbReference type="GO" id="GO:0003700">
    <property type="term" value="F:DNA-binding transcription factor activity"/>
    <property type="evidence" value="ECO:0007669"/>
    <property type="project" value="InterPro"/>
</dbReference>
<evidence type="ECO:0000256" key="5">
    <source>
        <dbReference type="ARBA" id="ARBA00024867"/>
    </source>
</evidence>
<dbReference type="GO" id="GO:0000160">
    <property type="term" value="P:phosphorelay signal transduction system"/>
    <property type="evidence" value="ECO:0007669"/>
    <property type="project" value="InterPro"/>
</dbReference>
<dbReference type="PANTHER" id="PTHR43280">
    <property type="entry name" value="ARAC-FAMILY TRANSCRIPTIONAL REGULATOR"/>
    <property type="match status" value="1"/>
</dbReference>
<dbReference type="OrthoDB" id="9782911at2"/>
<evidence type="ECO:0000256" key="2">
    <source>
        <dbReference type="ARBA" id="ARBA00023015"/>
    </source>
</evidence>
<dbReference type="Proteomes" id="UP000261166">
    <property type="component" value="Unassembled WGS sequence"/>
</dbReference>
<dbReference type="CDD" id="cd17536">
    <property type="entry name" value="REC_YesN-like"/>
    <property type="match status" value="1"/>
</dbReference>
<dbReference type="InterPro" id="IPR020449">
    <property type="entry name" value="Tscrpt_reg_AraC-type_HTH"/>
</dbReference>
<dbReference type="SMART" id="SM00342">
    <property type="entry name" value="HTH_ARAC"/>
    <property type="match status" value="1"/>
</dbReference>
<name>A0A3E3J5N5_9FIRM</name>
<dbReference type="Gene3D" id="1.10.10.60">
    <property type="entry name" value="Homeodomain-like"/>
    <property type="match status" value="2"/>
</dbReference>
<feature type="modified residue" description="4-aspartylphosphate" evidence="6">
    <location>
        <position position="55"/>
    </location>
</feature>
<dbReference type="InterPro" id="IPR009057">
    <property type="entry name" value="Homeodomain-like_sf"/>
</dbReference>
<dbReference type="SUPFAM" id="SSF46689">
    <property type="entry name" value="Homeodomain-like"/>
    <property type="match status" value="2"/>
</dbReference>
<dbReference type="EMBL" id="QVLU01000001">
    <property type="protein sequence ID" value="RGE74634.1"/>
    <property type="molecule type" value="Genomic_DNA"/>
</dbReference>